<dbReference type="SUPFAM" id="SSF52047">
    <property type="entry name" value="RNI-like"/>
    <property type="match status" value="8"/>
</dbReference>
<keyword evidence="1" id="KW-0343">GTPase activation</keyword>
<keyword evidence="2" id="KW-0433">Leucine-rich repeat</keyword>
<organism evidence="4 5">
    <name type="scientific">Symbiodinium microadriaticum</name>
    <name type="common">Dinoflagellate</name>
    <name type="synonym">Zooxanthella microadriatica</name>
    <dbReference type="NCBI Taxonomy" id="2951"/>
    <lineage>
        <taxon>Eukaryota</taxon>
        <taxon>Sar</taxon>
        <taxon>Alveolata</taxon>
        <taxon>Dinophyceae</taxon>
        <taxon>Suessiales</taxon>
        <taxon>Symbiodiniaceae</taxon>
        <taxon>Symbiodinium</taxon>
    </lineage>
</organism>
<dbReference type="GO" id="GO:0005634">
    <property type="term" value="C:nucleus"/>
    <property type="evidence" value="ECO:0007669"/>
    <property type="project" value="TreeGrafter"/>
</dbReference>
<dbReference type="OrthoDB" id="291766at2759"/>
<dbReference type="Proteomes" id="UP000186817">
    <property type="component" value="Unassembled WGS sequence"/>
</dbReference>
<comment type="caution">
    <text evidence="4">The sequence shown here is derived from an EMBL/GenBank/DDBJ whole genome shotgun (WGS) entry which is preliminary data.</text>
</comment>
<dbReference type="SMART" id="SM00368">
    <property type="entry name" value="LRR_RI"/>
    <property type="match status" value="59"/>
</dbReference>
<protein>
    <submittedName>
        <fullName evidence="4">Protein NLRC3</fullName>
    </submittedName>
</protein>
<dbReference type="GO" id="GO:0005829">
    <property type="term" value="C:cytosol"/>
    <property type="evidence" value="ECO:0007669"/>
    <property type="project" value="TreeGrafter"/>
</dbReference>
<dbReference type="Pfam" id="PF13516">
    <property type="entry name" value="LRR_6"/>
    <property type="match status" value="53"/>
</dbReference>
<dbReference type="SMART" id="SM00365">
    <property type="entry name" value="LRR_SD22"/>
    <property type="match status" value="14"/>
</dbReference>
<dbReference type="EMBL" id="LSRX01000515">
    <property type="protein sequence ID" value="OLP95146.1"/>
    <property type="molecule type" value="Genomic_DNA"/>
</dbReference>
<keyword evidence="3" id="KW-0677">Repeat</keyword>
<name>A0A1Q9DJ17_SYMMI</name>
<evidence type="ECO:0000313" key="4">
    <source>
        <dbReference type="EMBL" id="OLP95146.1"/>
    </source>
</evidence>
<dbReference type="PANTHER" id="PTHR24113:SF12">
    <property type="entry name" value="RAN GTPASE-ACTIVATING PROTEIN 1"/>
    <property type="match status" value="1"/>
</dbReference>
<proteinExistence type="predicted"/>
<evidence type="ECO:0000313" key="5">
    <source>
        <dbReference type="Proteomes" id="UP000186817"/>
    </source>
</evidence>
<dbReference type="GO" id="GO:0005096">
    <property type="term" value="F:GTPase activator activity"/>
    <property type="evidence" value="ECO:0007669"/>
    <property type="project" value="UniProtKB-KW"/>
</dbReference>
<dbReference type="GO" id="GO:0031267">
    <property type="term" value="F:small GTPase binding"/>
    <property type="evidence" value="ECO:0007669"/>
    <property type="project" value="TreeGrafter"/>
</dbReference>
<dbReference type="CDD" id="cd00116">
    <property type="entry name" value="LRR_RI"/>
    <property type="match status" value="2"/>
</dbReference>
<gene>
    <name evidence="4" type="primary">NLRC3</name>
    <name evidence="4" type="ORF">AK812_SmicGene22773</name>
</gene>
<evidence type="ECO:0000256" key="2">
    <source>
        <dbReference type="ARBA" id="ARBA00022614"/>
    </source>
</evidence>
<dbReference type="InterPro" id="IPR027038">
    <property type="entry name" value="RanGap"/>
</dbReference>
<sequence length="3808" mass="410961">MAELTHSCRDRIALRCLTAAFVAPGHGKLLWALSGLEDTSEMPPEALLEDTPEAPPEARALLEDTPEAPPEALLEDTPEAPAEATYDLRVKEDLAKFLQDANIRLVRAEYLYKLRHSRTPLPRRQEAEHAVCVASSGEVRGEEASALVTHLELSEWAAGRKDALICSVSHAWETREHPDPCRFQLRQLVNSVSLYDAAYHDDVWVFYDYVSLFQFERQREEEERSFRLAMQNMQVLYAHEYSFTFRIESLTPDAVWQAALQDSSFQVPVFHEASGAVQQLPLKELVENREQDCTAPEDRRRSRHLALEMKGKVPMSPAAFEELMADARFTHRSDKEAVCQLQAKIFHDKVSACEKAVLENLPAEEVRHVAESLKFYKRLRALKLINVFIGKEEAKALGEAAVCCVELQALASLETLEDIHIKLAEGSDGSAVAEALADALKQNSSLTTINLSWNDIGADGAKAAVLLRPSLAFMWPACSACQALAEALKQNSSLTTIDLRGNKIGADGAKAAVLSRPSNAFMWPSCPARQALAEALKQNSSFTTIDLSENGIGDDGAKAAVLSRPSLAFMWPSCSARQALAEALKWNSSLTTIDLGGNLIGDDGAKALADALKQNSSLTTINLSWNDIGADGAKALAEALKQNSSLTTIDLRGNKIGDDGAKALAERLKLSCSLTAIDLSDNGIGADGAKALAEAWKRNSSLTTIDLSYNDIGAGGSKALEEALKQKVIATSIKRPQAVGKERQENHQVDILGRPRLQALAAALKQNSSLTTFDPSDIGADGAKAAVLSRPSLAFIWPACSARQALAEALKQNSSLTTIDLSENGIGDDGAKAAVLSRPSLAFMWPSCSARQALAEALKWNSGLTTIDLGGNLIGDDGAKALAEALKQNRGLTTIELRWNRIGDDGAKAAVLLRPSASEAVALLASSASEDRNDAVVIVEGGGAEALVACPQEAPPEALLEDTTEAPPEATYDLRVKEDLAKFLQDANIRLVRAECSIPLRHVTSFGWHHWKFWAPRYLYKLREVKGEEASALVTHMELSEWAAGRKDALICSVSHAWETREHPDPCRFQLRQLVNCVSLYDLAYHDDVWVFYDYVSLFQFERQREEEERSFRLAMQNMQVLYAHEHSFTFRIESLTPDAVWQAALEDSSFKVPVFHQASGAVQQLPLKELVQNRVPYGVRGWCRGEVQWSCARNRTAQHQRIDAGDQLGTDVLKGKFPMSPAAFEQLMADARFTHRSDKEAVSQLQAKIFHEKVSACEQAVLENLPAEEVWHLAESLKFYKRLKALKLIDVFVGKEEAKALGEAAVCCVELQAVASLKTLEDIHIKLSNGSDGSAVAEALAEALKQSSSLTTIDLSGNRIGDDGAKALAEALKQNSSLTTIDLFGNGIGADGAKALAEALKQNSSLTTIDLFGNGIGADGAKALAQALKLNSSLTAIGFNSRIGPDGAEALEEALKQKSIATIKRPQAVGKERQENHQDHIPGRPRLQELARDLKQNSILTRIYLHNNAVGDDGAKAAVLLRPSLAFMWPCCSALQALAENSILTTMDLSSNGIGDDGAKAAVLSRPSLAFMWPACSACQALAEALKHNSSLTTINLRDNAIGDDGAKAAVLLRTSLAFMWPACLARQALAEALKRNSSLTTMNLRSNRIGADGAKAAVLLRPSLAFMWPACPARQALAEALKQNIILTTIDLDSNGIGDDGAKALAEALKQNSILTTIDLSSNGIGDDGAKALAEALKENSGLTTIQLFGNRIADDGAKALAEALKWNSSLTTMYLSHNRIGDDGAKALAEAAKENPAKFAPQANTGERKADAEQNFKAAWEGKFRSAGNPILVHRVYGRLASVAGDLRRRNEAQAATVLRIQRPRARLGWDGFETFCSTANFAAQDGNRDEAEEFYERALLIGSWGDGLERSVQKPLDTELSFDQLISPETDRGLSVLSRAASYLSKSNTQLPDYAADAAAEQCTMPRPIPRWTRITCQGVSQRRLRLCLRVGVGLALAGLVLTCTGVAVWVLPIPDQPTLGCGPLEWLLRKRGLEDTPEAPPEPRALLEDTPEAPPEATYDLRVKEDLAKFLQDANIGLVRAECSIPLVACDDLWMAPMEVLASKVWQPQVQLRCVDMELTCEVRGEEASALVTHAELSEWAAGRKDALICSVSHAWETREHPDPCRFQLRQLVNCVSLYDLAYHDDIWVFYDYVSLFQFERQREEEERSFRLAMQNMHVLYAHEYSFTFRIESLTPDAALAEALKQNSSLTTIYLEGNVIGVAGAKALAEALKQNSSLTTIDLSAGEIGDDGAKALAEALEQNSSLTTIDLSGNGIGDDGAKALAESLKQNTSLTTIDLCNNEIGRDGAKALAEALEQNSSLTTIDLSGNRIGDDGSKALEEALKQKLIASSIKRPQVEAWMLAVGKERQENHQLYIPGRPRLQALAESLKQNSSLTTIRLSHNGIGDDGAKALAEALKQNSSLTTIYLDGNVIGFAGAKALAETLKQNSSLTTISLSYNAIGADGAKALAEALKQNSSLRTIYLEGNVIGVAGAKALAETLKQNSSLTTISLSYNAIGADGAKALAEALKQNSSLTTIDLRFNVIGDDGVKALAEAAKEKGYCNISPIRLRGYDMSDDTALEPVLVLAGLLNSDYPRAAASGLLRLQGARFSRLLLRVALAPRHFLSSERILQFLVEWRVTQGLEDTPEAPPEATYDLRVKEDLAKFLQDANIRLVRAECSIPLVAYDDLWMAPLEVLSSKVPLQAATLQDAPAETARSEVRGEEVSALVTHAELSEWAVGRKDALICSVSHAWETREHPDPCRFQLRQLVNCVSLYDVAYHDDIWVFYDYVSLFQSQRQREEEERSFRLAMQNMQVLYAHEYSFTFRIESLTPDAVWQAALQDSSFKVPVFHEASGAVQQLPLKDLVENRVPYGDRGWCRGEVQWSCARNRTVQHQRIDAGDQVGTDELKGKVPMSPAAFEELMADARFTHRSDKEAVSQLQAKIFHDKVSTCEEALLENLPAEQVRQLAESLKFYKRLRALTLINVFIGKEEAKALGEAVASLKTLEDMHIELANGSDGSAVAEALAEALKQSSSLTTIDLSGNGIGDDGAKALAEALKLNSSLTTIDLSRTHIGDDGAEALAEALKLNSSLTTIDLSDNDIRDDGAKALAEALKQNSSLTTISLGDNYGIRDDGAKALAEALKRNSSLTTIQLSRNVHIGDDGAKALAEALKQNRSLTTIDLNVNRIGDAGAKALAEALKLNSSLTTIDLSDNDIRDDGAKALAKALKQNNSLTTMNLSGNNIGDAGAKALAEALKQNSSLTTIYLSYNAIGDGGAKALAEALKRNGSLTTINLSDNEIGDDAAKAMAEALKLSSSLTTIDLSRNRIGDDGAKALAEALKLSSSLTTIKLSRNRISADGAKALAVALKQTSSLTTIDLSYNCIGDDGAKALEEALKQKVIAASIKRPQAVGKERQENHQDHIQGRPRLQALAEVLKQNSSLTTISLHDNDIGDDGAKALAEALKQNSSITTIDLSRDGIGVDGAKALAQALKHNSSLSTIKLLGNRIGVMALAEALKQNSSVTTIYFNANEIGVGGAKALAEALKQNSSLTTIYLSYNAIGDGGAKALAEALKLNSSLTTICLFDNRIGADGAKALAEALELNSSLTTIVLGHNGIGDDAAKALAEALKQNNSITTIDLSKNGIRDDGAKALAEALKQNRSVTTIKLLGNRIGDDGVKALAEALKQNNSLTTIILSGNRIGDDGAKAVAEALKQNSSLTAIDLSSHGIGADGAKALAEAAKENGSCKISPPGCNRFVEL</sequence>
<evidence type="ECO:0000256" key="1">
    <source>
        <dbReference type="ARBA" id="ARBA00022468"/>
    </source>
</evidence>
<accession>A0A1Q9DJ17</accession>
<evidence type="ECO:0000256" key="3">
    <source>
        <dbReference type="ARBA" id="ARBA00022737"/>
    </source>
</evidence>
<dbReference type="InterPro" id="IPR032675">
    <property type="entry name" value="LRR_dom_sf"/>
</dbReference>
<dbReference type="GO" id="GO:0006913">
    <property type="term" value="P:nucleocytoplasmic transport"/>
    <property type="evidence" value="ECO:0007669"/>
    <property type="project" value="TreeGrafter"/>
</dbReference>
<dbReference type="Gene3D" id="3.80.10.10">
    <property type="entry name" value="Ribonuclease Inhibitor"/>
    <property type="match status" value="23"/>
</dbReference>
<dbReference type="InterPro" id="IPR001611">
    <property type="entry name" value="Leu-rich_rpt"/>
</dbReference>
<dbReference type="PANTHER" id="PTHR24113">
    <property type="entry name" value="RAN GTPASE-ACTIVATING PROTEIN 1"/>
    <property type="match status" value="1"/>
</dbReference>
<keyword evidence="5" id="KW-1185">Reference proteome</keyword>
<reference evidence="4 5" key="1">
    <citation type="submission" date="2016-02" db="EMBL/GenBank/DDBJ databases">
        <title>Genome analysis of coral dinoflagellate symbionts highlights evolutionary adaptations to a symbiotic lifestyle.</title>
        <authorList>
            <person name="Aranda M."/>
            <person name="Li Y."/>
            <person name="Liew Y.J."/>
            <person name="Baumgarten S."/>
            <person name="Simakov O."/>
            <person name="Wilson M."/>
            <person name="Piel J."/>
            <person name="Ashoor H."/>
            <person name="Bougouffa S."/>
            <person name="Bajic V.B."/>
            <person name="Ryu T."/>
            <person name="Ravasi T."/>
            <person name="Bayer T."/>
            <person name="Micklem G."/>
            <person name="Kim H."/>
            <person name="Bhak J."/>
            <person name="Lajeunesse T.C."/>
            <person name="Voolstra C.R."/>
        </authorList>
    </citation>
    <scope>NUCLEOTIDE SEQUENCE [LARGE SCALE GENOMIC DNA]</scope>
    <source>
        <strain evidence="4 5">CCMP2467</strain>
    </source>
</reference>
<dbReference type="GO" id="GO:0048471">
    <property type="term" value="C:perinuclear region of cytoplasm"/>
    <property type="evidence" value="ECO:0007669"/>
    <property type="project" value="TreeGrafter"/>
</dbReference>